<keyword evidence="2 5" id="KW-0812">Transmembrane</keyword>
<comment type="caution">
    <text evidence="6">The sequence shown here is derived from an EMBL/GenBank/DDBJ whole genome shotgun (WGS) entry which is preliminary data.</text>
</comment>
<feature type="transmembrane region" description="Helical" evidence="5">
    <location>
        <begin position="124"/>
        <end position="146"/>
    </location>
</feature>
<dbReference type="Proteomes" id="UP000675664">
    <property type="component" value="Unassembled WGS sequence"/>
</dbReference>
<evidence type="ECO:0000313" key="6">
    <source>
        <dbReference type="EMBL" id="MBR0598275.1"/>
    </source>
</evidence>
<feature type="transmembrane region" description="Helical" evidence="5">
    <location>
        <begin position="95"/>
        <end position="118"/>
    </location>
</feature>
<organism evidence="6 7">
    <name type="scientific">Sinanaerobacter chloroacetimidivorans</name>
    <dbReference type="NCBI Taxonomy" id="2818044"/>
    <lineage>
        <taxon>Bacteria</taxon>
        <taxon>Bacillati</taxon>
        <taxon>Bacillota</taxon>
        <taxon>Clostridia</taxon>
        <taxon>Peptostreptococcales</taxon>
        <taxon>Anaerovoracaceae</taxon>
        <taxon>Sinanaerobacter</taxon>
    </lineage>
</organism>
<feature type="transmembrane region" description="Helical" evidence="5">
    <location>
        <begin position="57"/>
        <end position="74"/>
    </location>
</feature>
<dbReference type="InterPro" id="IPR003339">
    <property type="entry name" value="ABC/ECF_trnsptr_transmembrane"/>
</dbReference>
<evidence type="ECO:0000256" key="5">
    <source>
        <dbReference type="SAM" id="Phobius"/>
    </source>
</evidence>
<accession>A0A8J7W2W1</accession>
<dbReference type="AlphaFoldDB" id="A0A8J7W2W1"/>
<evidence type="ECO:0000256" key="1">
    <source>
        <dbReference type="ARBA" id="ARBA00004141"/>
    </source>
</evidence>
<keyword evidence="3 5" id="KW-1133">Transmembrane helix</keyword>
<evidence type="ECO:0000256" key="4">
    <source>
        <dbReference type="ARBA" id="ARBA00023136"/>
    </source>
</evidence>
<dbReference type="CDD" id="cd16914">
    <property type="entry name" value="EcfT"/>
    <property type="match status" value="1"/>
</dbReference>
<comment type="subcellular location">
    <subcellularLocation>
        <location evidence="1">Membrane</location>
        <topology evidence="1">Multi-pass membrane protein</topology>
    </subcellularLocation>
</comment>
<dbReference type="EMBL" id="JAGSND010000006">
    <property type="protein sequence ID" value="MBR0598275.1"/>
    <property type="molecule type" value="Genomic_DNA"/>
</dbReference>
<proteinExistence type="predicted"/>
<gene>
    <name evidence="6" type="ORF">KCX82_10350</name>
</gene>
<reference evidence="6" key="1">
    <citation type="submission" date="2021-04" db="EMBL/GenBank/DDBJ databases">
        <title>Sinoanaerobacter chloroacetimidivorans sp. nov., an obligate anaerobic bacterium isolated from anaerobic sludge.</title>
        <authorList>
            <person name="Bao Y."/>
        </authorList>
    </citation>
    <scope>NUCLEOTIDE SEQUENCE</scope>
    <source>
        <strain evidence="6">BAD-6</strain>
    </source>
</reference>
<feature type="transmembrane region" description="Helical" evidence="5">
    <location>
        <begin position="225"/>
        <end position="244"/>
    </location>
</feature>
<keyword evidence="7" id="KW-1185">Reference proteome</keyword>
<evidence type="ECO:0000256" key="3">
    <source>
        <dbReference type="ARBA" id="ARBA00022989"/>
    </source>
</evidence>
<evidence type="ECO:0000313" key="7">
    <source>
        <dbReference type="Proteomes" id="UP000675664"/>
    </source>
</evidence>
<dbReference type="Pfam" id="PF02361">
    <property type="entry name" value="CbiQ"/>
    <property type="match status" value="1"/>
</dbReference>
<protein>
    <submittedName>
        <fullName evidence="6">Energy-coupling factor transporter transmembrane protein EcfT</fullName>
    </submittedName>
</protein>
<dbReference type="RefSeq" id="WP_227018406.1">
    <property type="nucleotide sequence ID" value="NZ_JAGSND010000006.1"/>
</dbReference>
<dbReference type="GO" id="GO:0005886">
    <property type="term" value="C:plasma membrane"/>
    <property type="evidence" value="ECO:0007669"/>
    <property type="project" value="UniProtKB-ARBA"/>
</dbReference>
<sequence>MKDTFATYHPIINFMFFAAVISFSMFFLHPVLLGISVVAAFTYSIYLNGRKAVKFNLLYLLPGMIVISMINPLFNHEGITILWYFRDNPITLESIVYGIVAGLMFAAVILWFSCYNAVMTSDKFIYLFGRIIPALSLIFSMVLRFVPKFKAQIKIISNAQKCVGRDVSNGSMLERAGHGVKILSIMITWALENSIETADSMRSRGYGLKGRTSFSIFRFDSRDKGLLLIMAAFILFILTGAFLGQNTIQYFPSIKIVEITGFSIAIFFAYALLCFSPIILDLREELKWRHLQSKI</sequence>
<evidence type="ECO:0000256" key="2">
    <source>
        <dbReference type="ARBA" id="ARBA00022692"/>
    </source>
</evidence>
<name>A0A8J7W2W1_9FIRM</name>
<reference evidence="6" key="2">
    <citation type="submission" date="2021-04" db="EMBL/GenBank/DDBJ databases">
        <authorList>
            <person name="Liu J."/>
        </authorList>
    </citation>
    <scope>NUCLEOTIDE SEQUENCE</scope>
    <source>
        <strain evidence="6">BAD-6</strain>
    </source>
</reference>
<keyword evidence="4 5" id="KW-0472">Membrane</keyword>
<feature type="transmembrane region" description="Helical" evidence="5">
    <location>
        <begin position="12"/>
        <end position="45"/>
    </location>
</feature>
<feature type="transmembrane region" description="Helical" evidence="5">
    <location>
        <begin position="256"/>
        <end position="280"/>
    </location>
</feature>